<protein>
    <submittedName>
        <fullName evidence="2">Uncharacterized protein</fullName>
    </submittedName>
</protein>
<evidence type="ECO:0000313" key="3">
    <source>
        <dbReference type="Proteomes" id="UP000216446"/>
    </source>
</evidence>
<dbReference type="RefSeq" id="WP_094548874.1">
    <property type="nucleotide sequence ID" value="NZ_MQWB01000001.1"/>
</dbReference>
<sequence>MPNASPLRSDAQRIVSAVAAKLISSHEVAERFEVTSHQEGFKHGLLGPNLPEPAPPEASGESAEDAPEATIEDEMQDLKEALTGDAYDRTELPSSDPGELVVRATPRRGAEIAGEIAGADFVFSRTPARLLRATVHAPSLPRFAGWIMKQTGAELAFTEIDGVPLVSEMRVRMRSRGFGRARFDYEFVTTAEYAPLAKG</sequence>
<evidence type="ECO:0000256" key="1">
    <source>
        <dbReference type="SAM" id="MobiDB-lite"/>
    </source>
</evidence>
<gene>
    <name evidence="2" type="ORF">BSZ36_11065</name>
</gene>
<comment type="caution">
    <text evidence="2">The sequence shown here is derived from an EMBL/GenBank/DDBJ whole genome shotgun (WGS) entry which is preliminary data.</text>
</comment>
<evidence type="ECO:0000313" key="2">
    <source>
        <dbReference type="EMBL" id="OZC03474.1"/>
    </source>
</evidence>
<dbReference type="InParanoid" id="A0A259U0X5"/>
<keyword evidence="3" id="KW-1185">Reference proteome</keyword>
<dbReference type="Proteomes" id="UP000216446">
    <property type="component" value="Unassembled WGS sequence"/>
</dbReference>
<dbReference type="AlphaFoldDB" id="A0A259U0X5"/>
<proteinExistence type="predicted"/>
<feature type="region of interest" description="Disordered" evidence="1">
    <location>
        <begin position="34"/>
        <end position="69"/>
    </location>
</feature>
<name>A0A259U0X5_9BACT</name>
<dbReference type="EMBL" id="MQWB01000001">
    <property type="protein sequence ID" value="OZC03474.1"/>
    <property type="molecule type" value="Genomic_DNA"/>
</dbReference>
<reference evidence="2 3" key="1">
    <citation type="submission" date="2016-11" db="EMBL/GenBank/DDBJ databases">
        <title>Study of marine rhodopsin-containing bacteria.</title>
        <authorList>
            <person name="Yoshizawa S."/>
            <person name="Kumagai Y."/>
            <person name="Kogure K."/>
        </authorList>
    </citation>
    <scope>NUCLEOTIDE SEQUENCE [LARGE SCALE GENOMIC DNA]</scope>
    <source>
        <strain evidence="2 3">SG-29</strain>
    </source>
</reference>
<organism evidence="2 3">
    <name type="scientific">Rubricoccus marinus</name>
    <dbReference type="NCBI Taxonomy" id="716817"/>
    <lineage>
        <taxon>Bacteria</taxon>
        <taxon>Pseudomonadati</taxon>
        <taxon>Rhodothermota</taxon>
        <taxon>Rhodothermia</taxon>
        <taxon>Rhodothermales</taxon>
        <taxon>Rubricoccaceae</taxon>
        <taxon>Rubricoccus</taxon>
    </lineage>
</organism>
<accession>A0A259U0X5</accession>